<dbReference type="Proteomes" id="UP001501094">
    <property type="component" value="Unassembled WGS sequence"/>
</dbReference>
<organism evidence="3 4">
    <name type="scientific">Myceligenerans crystallogenes</name>
    <dbReference type="NCBI Taxonomy" id="316335"/>
    <lineage>
        <taxon>Bacteria</taxon>
        <taxon>Bacillati</taxon>
        <taxon>Actinomycetota</taxon>
        <taxon>Actinomycetes</taxon>
        <taxon>Micrococcales</taxon>
        <taxon>Promicromonosporaceae</taxon>
        <taxon>Myceligenerans</taxon>
    </lineage>
</organism>
<comment type="caution">
    <text evidence="3">The sequence shown here is derived from an EMBL/GenBank/DDBJ whole genome shotgun (WGS) entry which is preliminary data.</text>
</comment>
<gene>
    <name evidence="3" type="ORF">GCM10009751_10530</name>
</gene>
<name>A0ABP4ZFX0_9MICO</name>
<feature type="domain" description="Transposase IS701-like DDE" evidence="2">
    <location>
        <begin position="55"/>
        <end position="294"/>
    </location>
</feature>
<dbReference type="InterPro" id="IPR038721">
    <property type="entry name" value="IS701-like_DDE_dom"/>
</dbReference>
<feature type="region of interest" description="Disordered" evidence="1">
    <location>
        <begin position="1"/>
        <end position="40"/>
    </location>
</feature>
<dbReference type="InterPro" id="IPR039365">
    <property type="entry name" value="IS701-like"/>
</dbReference>
<dbReference type="RefSeq" id="WP_344100290.1">
    <property type="nucleotide sequence ID" value="NZ_BAAANL010000002.1"/>
</dbReference>
<accession>A0ABP4ZFX0</accession>
<proteinExistence type="predicted"/>
<dbReference type="EMBL" id="BAAANL010000002">
    <property type="protein sequence ID" value="GAA1855535.1"/>
    <property type="molecule type" value="Genomic_DNA"/>
</dbReference>
<evidence type="ECO:0000313" key="3">
    <source>
        <dbReference type="EMBL" id="GAA1855535.1"/>
    </source>
</evidence>
<reference evidence="4" key="1">
    <citation type="journal article" date="2019" name="Int. J. Syst. Evol. Microbiol.">
        <title>The Global Catalogue of Microorganisms (GCM) 10K type strain sequencing project: providing services to taxonomists for standard genome sequencing and annotation.</title>
        <authorList>
            <consortium name="The Broad Institute Genomics Platform"/>
            <consortium name="The Broad Institute Genome Sequencing Center for Infectious Disease"/>
            <person name="Wu L."/>
            <person name="Ma J."/>
        </authorList>
    </citation>
    <scope>NUCLEOTIDE SEQUENCE [LARGE SCALE GENOMIC DNA]</scope>
    <source>
        <strain evidence="4">JCM 14326</strain>
    </source>
</reference>
<dbReference type="PANTHER" id="PTHR33627:SF1">
    <property type="entry name" value="TRANSPOSASE"/>
    <property type="match status" value="1"/>
</dbReference>
<dbReference type="Pfam" id="PF13546">
    <property type="entry name" value="DDE_5"/>
    <property type="match status" value="1"/>
</dbReference>
<sequence length="418" mass="44641">MTTSSPALGPSPRVTAGRRAARAPEPPGPSRRADPALADDGIAGPQAFLEHIGPDFFTSLRRADQRRAAVLYVSGLLSTPGRKSARNIARTVGESAAAQRFHHFVNVSPWDWIPVRRAVVRAVGRFQPPSAWVIQQSVFPKTGRLSAGVDRIYDPDHGRTLVGQRVLGVWAASPGFGVPADWHLLMPGAPDPAQPPHDAAVTSEQTGSDELPAVVARLGDRAVRQSGPRRPLVIDLRLADSAPLLARLRALGLPFLLRVDAGLRLRVPAAGARPTSPEQLLGSDRGALRRLVSHSGGTQTVVLGTTHPVLLHDGQPAQDQPPLRLLGLRRSVNAPPDAWLTNLTHLTLPELHGLTELAGRTRQEFWSACTRVGLRDFTGRTADGWHRHLTLASAAYAVTALAGIAAGPRLAADGQFPS</sequence>
<evidence type="ECO:0000259" key="2">
    <source>
        <dbReference type="Pfam" id="PF13546"/>
    </source>
</evidence>
<dbReference type="PANTHER" id="PTHR33627">
    <property type="entry name" value="TRANSPOSASE"/>
    <property type="match status" value="1"/>
</dbReference>
<keyword evidence="4" id="KW-1185">Reference proteome</keyword>
<evidence type="ECO:0000256" key="1">
    <source>
        <dbReference type="SAM" id="MobiDB-lite"/>
    </source>
</evidence>
<protein>
    <submittedName>
        <fullName evidence="3">Transposase</fullName>
    </submittedName>
</protein>
<evidence type="ECO:0000313" key="4">
    <source>
        <dbReference type="Proteomes" id="UP001501094"/>
    </source>
</evidence>